<dbReference type="OrthoDB" id="6077919at2759"/>
<dbReference type="KEGG" id="psco:LY89DRAFT_735054"/>
<evidence type="ECO:0000259" key="10">
    <source>
        <dbReference type="PROSITE" id="PS50157"/>
    </source>
</evidence>
<dbReference type="AlphaFoldDB" id="A0A194X750"/>
<evidence type="ECO:0000256" key="1">
    <source>
        <dbReference type="ARBA" id="ARBA00004123"/>
    </source>
</evidence>
<feature type="compositionally biased region" description="Low complexity" evidence="9">
    <location>
        <begin position="825"/>
        <end position="834"/>
    </location>
</feature>
<sequence length="922" mass="102192">MANQQNYYHRNGPRTYMSSLPSITSTEPGQFHRHPREMRPPVPPHHMEIADLSISRTLPSPTATASSNLDLPPTHGYGEMPFGNPNIAKIYQQFPTDGQIMRPAQDPIHNWYSTNDGPWTPIPKVMPPNVMTDGRFQSKQTGSRNHITSGGQYRPHNPSESGSFHYGVPHSDSGYGTRRSVANTSVVSGDVLERDQDCHSLTGHVENFQPFMGSNDEMHQRDARSFEPWSTPVTSNPESRGMECPICHKLVKTQSEMKKHELRHTKPFECDAPGCTRTEGFSTPNDLERHRKSKHSEILTSSTGIKRFRCLVDGCKSKDKLWPRLDNFKSHLKRVHQSLSWSEDDMESMVKRGEIWEQAGRPVEEMSVEKHTLPDLAQPPTTFALQDSSIKPRIGQSWTPYPPAIEPAHDLIAPRGPQAGLYESRSATAEERSPIPEAPPQTIVKPGDVVRNYIPDTAPLDRMSLVPAGHDESSVPKPDQAKSHAASKTSPQGKVPRQNNASAATAQLTEALKTVLSKMDLSDMSNDPPPSTGNMERRSQPNKEDSPTDAWPTDPNPAMHTQDNDADASIPNPKGAKDSQAEKKALEVLRIISRLGFVVSKDPSHSPRQHNIGSAASQKSENQVTCKTCKKFTGRPCELKKHMKRHEKPYGCTFLTCNKVFGSKNDWKRHENSQHFHLEIWRCFETKPVEPPCTKVCYRKMTFQEHLRKDHHISDESLVKLKTDKCRIGRNCQARFWCGFCGKSVDLKKKGLDAWTERFDHIDDHFMGRNQQPKQSIREWIPVDSDKPKGDVASSSPHDQPIFGEPSSSSSSDKDAASGSGSGSGSENEVPGSSCVSSDDRRPTVGAAAGESSATAAINLEPQQRGPNPAVVAGGLGSKRRIGTSSSSDQDECSSSSRNPKRSKTTAYENVIICVSLHSSLP</sequence>
<accession>A0A194X750</accession>
<dbReference type="GO" id="GO:0005634">
    <property type="term" value="C:nucleus"/>
    <property type="evidence" value="ECO:0007669"/>
    <property type="project" value="UniProtKB-SubCell"/>
</dbReference>
<organism evidence="11 12">
    <name type="scientific">Mollisia scopiformis</name>
    <name type="common">Conifer needle endophyte fungus</name>
    <name type="synonym">Phialocephala scopiformis</name>
    <dbReference type="NCBI Taxonomy" id="149040"/>
    <lineage>
        <taxon>Eukaryota</taxon>
        <taxon>Fungi</taxon>
        <taxon>Dikarya</taxon>
        <taxon>Ascomycota</taxon>
        <taxon>Pezizomycotina</taxon>
        <taxon>Leotiomycetes</taxon>
        <taxon>Helotiales</taxon>
        <taxon>Mollisiaceae</taxon>
        <taxon>Mollisia</taxon>
    </lineage>
</organism>
<comment type="subcellular location">
    <subcellularLocation>
        <location evidence="1">Nucleus</location>
    </subcellularLocation>
</comment>
<feature type="region of interest" description="Disordered" evidence="9">
    <location>
        <begin position="601"/>
        <end position="620"/>
    </location>
</feature>
<feature type="region of interest" description="Disordered" evidence="9">
    <location>
        <begin position="423"/>
        <end position="503"/>
    </location>
</feature>
<feature type="compositionally biased region" description="Polar residues" evidence="9">
    <location>
        <begin position="135"/>
        <end position="151"/>
    </location>
</feature>
<keyword evidence="4" id="KW-0862">Zinc</keyword>
<evidence type="ECO:0000313" key="12">
    <source>
        <dbReference type="Proteomes" id="UP000070700"/>
    </source>
</evidence>
<evidence type="ECO:0000256" key="7">
    <source>
        <dbReference type="ARBA" id="ARBA00023242"/>
    </source>
</evidence>
<keyword evidence="5" id="KW-0805">Transcription regulation</keyword>
<dbReference type="SMART" id="SM00355">
    <property type="entry name" value="ZnF_C2H2"/>
    <property type="match status" value="6"/>
</dbReference>
<feature type="region of interest" description="Disordered" evidence="9">
    <location>
        <begin position="134"/>
        <end position="178"/>
    </location>
</feature>
<evidence type="ECO:0000313" key="11">
    <source>
        <dbReference type="EMBL" id="KUJ15909.1"/>
    </source>
</evidence>
<evidence type="ECO:0000256" key="9">
    <source>
        <dbReference type="SAM" id="MobiDB-lite"/>
    </source>
</evidence>
<keyword evidence="2" id="KW-0479">Metal-binding</keyword>
<feature type="compositionally biased region" description="Polar residues" evidence="9">
    <location>
        <begin position="609"/>
        <end position="620"/>
    </location>
</feature>
<evidence type="ECO:0000256" key="5">
    <source>
        <dbReference type="ARBA" id="ARBA00023015"/>
    </source>
</evidence>
<feature type="region of interest" description="Disordered" evidence="9">
    <location>
        <begin position="1"/>
        <end position="41"/>
    </location>
</feature>
<dbReference type="PROSITE" id="PS00028">
    <property type="entry name" value="ZINC_FINGER_C2H2_1"/>
    <property type="match status" value="2"/>
</dbReference>
<dbReference type="Gene3D" id="3.30.160.60">
    <property type="entry name" value="Classic Zinc Finger"/>
    <property type="match status" value="3"/>
</dbReference>
<dbReference type="SUPFAM" id="SSF57667">
    <property type="entry name" value="beta-beta-alpha zinc fingers"/>
    <property type="match status" value="1"/>
</dbReference>
<feature type="compositionally biased region" description="Basic and acidic residues" evidence="9">
    <location>
        <begin position="535"/>
        <end position="546"/>
    </location>
</feature>
<keyword evidence="7" id="KW-0539">Nucleus</keyword>
<dbReference type="RefSeq" id="XP_018070264.1">
    <property type="nucleotide sequence ID" value="XM_018219970.1"/>
</dbReference>
<dbReference type="EMBL" id="KQ947417">
    <property type="protein sequence ID" value="KUJ15909.1"/>
    <property type="molecule type" value="Genomic_DNA"/>
</dbReference>
<dbReference type="InterPro" id="IPR013087">
    <property type="entry name" value="Znf_C2H2_type"/>
</dbReference>
<feature type="domain" description="C2H2-type" evidence="10">
    <location>
        <begin position="650"/>
        <end position="675"/>
    </location>
</feature>
<dbReference type="GeneID" id="28829696"/>
<keyword evidence="12" id="KW-1185">Reference proteome</keyword>
<evidence type="ECO:0000256" key="2">
    <source>
        <dbReference type="ARBA" id="ARBA00022723"/>
    </source>
</evidence>
<dbReference type="InterPro" id="IPR036236">
    <property type="entry name" value="Znf_C2H2_sf"/>
</dbReference>
<proteinExistence type="predicted"/>
<dbReference type="GO" id="GO:0008270">
    <property type="term" value="F:zinc ion binding"/>
    <property type="evidence" value="ECO:0007669"/>
    <property type="project" value="UniProtKB-KW"/>
</dbReference>
<reference evidence="11 12" key="1">
    <citation type="submission" date="2015-10" db="EMBL/GenBank/DDBJ databases">
        <title>Full genome of DAOMC 229536 Phialocephala scopiformis, a fungal endophyte of spruce producing the potent anti-insectan compound rugulosin.</title>
        <authorList>
            <consortium name="DOE Joint Genome Institute"/>
            <person name="Walker A.K."/>
            <person name="Frasz S.L."/>
            <person name="Seifert K.A."/>
            <person name="Miller J.D."/>
            <person name="Mondo S.J."/>
            <person name="Labutti K."/>
            <person name="Lipzen A."/>
            <person name="Dockter R."/>
            <person name="Kennedy M."/>
            <person name="Grigoriev I.V."/>
            <person name="Spatafora J.W."/>
        </authorList>
    </citation>
    <scope>NUCLEOTIDE SEQUENCE [LARGE SCALE GENOMIC DNA]</scope>
    <source>
        <strain evidence="11 12">CBS 120377</strain>
    </source>
</reference>
<protein>
    <recommendedName>
        <fullName evidence="10">C2H2-type domain-containing protein</fullName>
    </recommendedName>
</protein>
<evidence type="ECO:0000256" key="6">
    <source>
        <dbReference type="ARBA" id="ARBA00023163"/>
    </source>
</evidence>
<keyword evidence="6" id="KW-0804">Transcription</keyword>
<feature type="compositionally biased region" description="Polar residues" evidence="9">
    <location>
        <begin position="486"/>
        <end position="503"/>
    </location>
</feature>
<feature type="compositionally biased region" description="Basic and acidic residues" evidence="9">
    <location>
        <begin position="469"/>
        <end position="482"/>
    </location>
</feature>
<feature type="region of interest" description="Disordered" evidence="9">
    <location>
        <begin position="766"/>
        <end position="905"/>
    </location>
</feature>
<dbReference type="Proteomes" id="UP000070700">
    <property type="component" value="Unassembled WGS sequence"/>
</dbReference>
<name>A0A194X750_MOLSC</name>
<dbReference type="GO" id="GO:0006357">
    <property type="term" value="P:regulation of transcription by RNA polymerase II"/>
    <property type="evidence" value="ECO:0007669"/>
    <property type="project" value="TreeGrafter"/>
</dbReference>
<dbReference type="InterPro" id="IPR051061">
    <property type="entry name" value="Zinc_finger_trans_reg"/>
</dbReference>
<gene>
    <name evidence="11" type="ORF">LY89DRAFT_735054</name>
</gene>
<evidence type="ECO:0000256" key="4">
    <source>
        <dbReference type="ARBA" id="ARBA00022833"/>
    </source>
</evidence>
<dbReference type="PANTHER" id="PTHR46179">
    <property type="entry name" value="ZINC FINGER PROTEIN"/>
    <property type="match status" value="1"/>
</dbReference>
<feature type="compositionally biased region" description="Low complexity" evidence="9">
    <location>
        <begin position="885"/>
        <end position="897"/>
    </location>
</feature>
<keyword evidence="3 8" id="KW-0863">Zinc-finger</keyword>
<feature type="compositionally biased region" description="Polar residues" evidence="9">
    <location>
        <begin position="16"/>
        <end position="28"/>
    </location>
</feature>
<evidence type="ECO:0000256" key="8">
    <source>
        <dbReference type="PROSITE-ProRule" id="PRU00042"/>
    </source>
</evidence>
<dbReference type="PANTHER" id="PTHR46179:SF13">
    <property type="entry name" value="C2H2-TYPE DOMAIN-CONTAINING PROTEIN"/>
    <property type="match status" value="1"/>
</dbReference>
<evidence type="ECO:0000256" key="3">
    <source>
        <dbReference type="ARBA" id="ARBA00022771"/>
    </source>
</evidence>
<feature type="region of interest" description="Disordered" evidence="9">
    <location>
        <begin position="518"/>
        <end position="581"/>
    </location>
</feature>
<dbReference type="PROSITE" id="PS50157">
    <property type="entry name" value="ZINC_FINGER_C2H2_2"/>
    <property type="match status" value="1"/>
</dbReference>
<dbReference type="InParanoid" id="A0A194X750"/>
<feature type="compositionally biased region" description="Low complexity" evidence="9">
    <location>
        <begin position="846"/>
        <end position="857"/>
    </location>
</feature>